<sequence length="364" mass="40202">MASGAQGPGSSEPPSPGVGAEAALSSGDSPDSKPHPPPLSPPELRRTPESRDPRAPPREPRSPQLRASSDSAVPEARALSSPWPLPCDSRGLLDERQLLAHLQVALSREARLWRGGSIQQPEIRDAYRRVVVWLLGLENKFTFSCTTFSLALSIIGRLLVSYQEAEGRTWQDWLSGGASSLCSAPEQVRDSTLRCAAIVCLRLAAKLNEEDESIPCVTDFTKHIGSRYSQKKLQRMEISILRNLHWDLHVATPLDFLNIFHALMMLSQPHMMNLLPQTSPSRHVASLTRQLQHCMAGHQLLQFKGSTLALVIITLEFDRLKPGCCDPISDLLKKAQVGPEQYSRCKELMLQELESSLLSAQADN</sequence>
<dbReference type="InterPro" id="IPR039361">
    <property type="entry name" value="Cyclin"/>
</dbReference>
<dbReference type="InParanoid" id="A0A6P6EA43"/>
<feature type="domain" description="Cyclin N-terminal" evidence="2">
    <location>
        <begin position="186"/>
        <end position="248"/>
    </location>
</feature>
<dbReference type="SUPFAM" id="SSF47954">
    <property type="entry name" value="Cyclin-like"/>
    <property type="match status" value="1"/>
</dbReference>
<evidence type="ECO:0000313" key="3">
    <source>
        <dbReference type="Proteomes" id="UP000515203"/>
    </source>
</evidence>
<dbReference type="PANTHER" id="PTHR10177">
    <property type="entry name" value="CYCLINS"/>
    <property type="match status" value="1"/>
</dbReference>
<evidence type="ECO:0000313" key="4">
    <source>
        <dbReference type="RefSeq" id="XP_023568962.1"/>
    </source>
</evidence>
<protein>
    <submittedName>
        <fullName evidence="4">Cyclin-I2</fullName>
    </submittedName>
</protein>
<dbReference type="Proteomes" id="UP000515203">
    <property type="component" value="Unplaced"/>
</dbReference>
<dbReference type="GeneID" id="101573028"/>
<accession>A0A6P6EA43</accession>
<reference evidence="4" key="1">
    <citation type="submission" date="2025-08" db="UniProtKB">
        <authorList>
            <consortium name="RefSeq"/>
        </authorList>
    </citation>
    <scope>IDENTIFICATION</scope>
</reference>
<feature type="compositionally biased region" description="Low complexity" evidence="1">
    <location>
        <begin position="17"/>
        <end position="29"/>
    </location>
</feature>
<proteinExistence type="predicted"/>
<dbReference type="Gene3D" id="1.10.472.10">
    <property type="entry name" value="Cyclin-like"/>
    <property type="match status" value="2"/>
</dbReference>
<name>A0A6P6EA43_OCTDE</name>
<gene>
    <name evidence="4" type="primary">Ccni2</name>
</gene>
<organism evidence="3 4">
    <name type="scientific">Octodon degus</name>
    <name type="common">Degu</name>
    <name type="synonym">Sciurus degus</name>
    <dbReference type="NCBI Taxonomy" id="10160"/>
    <lineage>
        <taxon>Eukaryota</taxon>
        <taxon>Metazoa</taxon>
        <taxon>Chordata</taxon>
        <taxon>Craniata</taxon>
        <taxon>Vertebrata</taxon>
        <taxon>Euteleostomi</taxon>
        <taxon>Mammalia</taxon>
        <taxon>Eutheria</taxon>
        <taxon>Euarchontoglires</taxon>
        <taxon>Glires</taxon>
        <taxon>Rodentia</taxon>
        <taxon>Hystricomorpha</taxon>
        <taxon>Octodontidae</taxon>
        <taxon>Octodon</taxon>
    </lineage>
</organism>
<dbReference type="AlphaFoldDB" id="A0A6P6EA43"/>
<dbReference type="CTD" id="645121"/>
<dbReference type="OrthoDB" id="9630840at2759"/>
<evidence type="ECO:0000256" key="1">
    <source>
        <dbReference type="SAM" id="MobiDB-lite"/>
    </source>
</evidence>
<keyword evidence="3" id="KW-1185">Reference proteome</keyword>
<dbReference type="Pfam" id="PF00134">
    <property type="entry name" value="Cyclin_N"/>
    <property type="match status" value="1"/>
</dbReference>
<evidence type="ECO:0000259" key="2">
    <source>
        <dbReference type="Pfam" id="PF00134"/>
    </source>
</evidence>
<dbReference type="RefSeq" id="XP_023568962.1">
    <property type="nucleotide sequence ID" value="XM_023713194.1"/>
</dbReference>
<feature type="compositionally biased region" description="Low complexity" evidence="1">
    <location>
        <begin position="1"/>
        <end position="10"/>
    </location>
</feature>
<feature type="compositionally biased region" description="Basic and acidic residues" evidence="1">
    <location>
        <begin position="43"/>
        <end position="61"/>
    </location>
</feature>
<dbReference type="InterPro" id="IPR006671">
    <property type="entry name" value="Cyclin_N"/>
</dbReference>
<feature type="region of interest" description="Disordered" evidence="1">
    <location>
        <begin position="1"/>
        <end position="80"/>
    </location>
</feature>
<dbReference type="InterPro" id="IPR036915">
    <property type="entry name" value="Cyclin-like_sf"/>
</dbReference>